<gene>
    <name evidence="2" type="ORF">BD626DRAFT_274362</name>
</gene>
<feature type="compositionally biased region" description="Basic and acidic residues" evidence="1">
    <location>
        <begin position="126"/>
        <end position="135"/>
    </location>
</feature>
<dbReference type="EMBL" id="VDMD01000009">
    <property type="protein sequence ID" value="TRM63621.1"/>
    <property type="molecule type" value="Genomic_DNA"/>
</dbReference>
<feature type="compositionally biased region" description="Polar residues" evidence="1">
    <location>
        <begin position="62"/>
        <end position="71"/>
    </location>
</feature>
<evidence type="ECO:0000313" key="2">
    <source>
        <dbReference type="EMBL" id="TRM63621.1"/>
    </source>
</evidence>
<dbReference type="Proteomes" id="UP000320762">
    <property type="component" value="Unassembled WGS sequence"/>
</dbReference>
<reference evidence="2 3" key="1">
    <citation type="journal article" date="2019" name="New Phytol.">
        <title>Comparative genomics reveals unique wood-decay strategies and fruiting body development in the Schizophyllaceae.</title>
        <authorList>
            <person name="Almasi E."/>
            <person name="Sahu N."/>
            <person name="Krizsan K."/>
            <person name="Balint B."/>
            <person name="Kovacs G.M."/>
            <person name="Kiss B."/>
            <person name="Cseklye J."/>
            <person name="Drula E."/>
            <person name="Henrissat B."/>
            <person name="Nagy I."/>
            <person name="Chovatia M."/>
            <person name="Adam C."/>
            <person name="LaButti K."/>
            <person name="Lipzen A."/>
            <person name="Riley R."/>
            <person name="Grigoriev I.V."/>
            <person name="Nagy L.G."/>
        </authorList>
    </citation>
    <scope>NUCLEOTIDE SEQUENCE [LARGE SCALE GENOMIC DNA]</scope>
    <source>
        <strain evidence="2 3">NL-1724</strain>
    </source>
</reference>
<evidence type="ECO:0000313" key="3">
    <source>
        <dbReference type="Proteomes" id="UP000320762"/>
    </source>
</evidence>
<proteinExistence type="predicted"/>
<feature type="region of interest" description="Disordered" evidence="1">
    <location>
        <begin position="1"/>
        <end position="178"/>
    </location>
</feature>
<sequence>MLDSASRVGEPTNTPARRGDKHATRCARSRPQLRATTRDAYLDGVRRTQREMGDRRGAYVRTTGQAVQTNGRPIPVGMRESVHNSGEREQVGDEMRVQKGHEGHGNLKGKTTRLDCSSRVKRGLSKGKERMEVRSATDGAYRRAARARKDPRAVKRTRKHGIGQQNKDSGSRAFPPAT</sequence>
<feature type="compositionally biased region" description="Basic and acidic residues" evidence="1">
    <location>
        <begin position="36"/>
        <end position="57"/>
    </location>
</feature>
<evidence type="ECO:0000256" key="1">
    <source>
        <dbReference type="SAM" id="MobiDB-lite"/>
    </source>
</evidence>
<protein>
    <submittedName>
        <fullName evidence="2">Uncharacterized protein</fullName>
    </submittedName>
</protein>
<dbReference type="AlphaFoldDB" id="A0A550CFP2"/>
<name>A0A550CFP2_9AGAR</name>
<comment type="caution">
    <text evidence="2">The sequence shown here is derived from an EMBL/GenBank/DDBJ whole genome shotgun (WGS) entry which is preliminary data.</text>
</comment>
<accession>A0A550CFP2</accession>
<organism evidence="2 3">
    <name type="scientific">Schizophyllum amplum</name>
    <dbReference type="NCBI Taxonomy" id="97359"/>
    <lineage>
        <taxon>Eukaryota</taxon>
        <taxon>Fungi</taxon>
        <taxon>Dikarya</taxon>
        <taxon>Basidiomycota</taxon>
        <taxon>Agaricomycotina</taxon>
        <taxon>Agaricomycetes</taxon>
        <taxon>Agaricomycetidae</taxon>
        <taxon>Agaricales</taxon>
        <taxon>Schizophyllaceae</taxon>
        <taxon>Schizophyllum</taxon>
    </lineage>
</organism>
<keyword evidence="3" id="KW-1185">Reference proteome</keyword>
<feature type="compositionally biased region" description="Basic and acidic residues" evidence="1">
    <location>
        <begin position="80"/>
        <end position="105"/>
    </location>
</feature>